<evidence type="ECO:0000256" key="2">
    <source>
        <dbReference type="ARBA" id="ARBA00022722"/>
    </source>
</evidence>
<dbReference type="Gene3D" id="3.40.50.1010">
    <property type="entry name" value="5'-nuclease"/>
    <property type="match status" value="1"/>
</dbReference>
<dbReference type="RefSeq" id="WP_013253246.1">
    <property type="nucleotide sequence ID" value="NC_014364.1"/>
</dbReference>
<organism evidence="7 8">
    <name type="scientific">Sediminispirochaeta smaragdinae (strain DSM 11293 / JCM 15392 / SEBR 4228)</name>
    <name type="common">Spirochaeta smaragdinae</name>
    <dbReference type="NCBI Taxonomy" id="573413"/>
    <lineage>
        <taxon>Bacteria</taxon>
        <taxon>Pseudomonadati</taxon>
        <taxon>Spirochaetota</taxon>
        <taxon>Spirochaetia</taxon>
        <taxon>Spirochaetales</taxon>
        <taxon>Spirochaetaceae</taxon>
        <taxon>Sediminispirochaeta</taxon>
    </lineage>
</organism>
<dbReference type="KEGG" id="ssm:Spirs_0639"/>
<dbReference type="OrthoDB" id="9811788at2"/>
<proteinExistence type="predicted"/>
<dbReference type="AlphaFoldDB" id="E1RBQ2"/>
<dbReference type="GO" id="GO:0004540">
    <property type="term" value="F:RNA nuclease activity"/>
    <property type="evidence" value="ECO:0007669"/>
    <property type="project" value="TreeGrafter"/>
</dbReference>
<dbReference type="GO" id="GO:0046872">
    <property type="term" value="F:metal ion binding"/>
    <property type="evidence" value="ECO:0007669"/>
    <property type="project" value="UniProtKB-KW"/>
</dbReference>
<name>E1RBQ2_SEDSS</name>
<dbReference type="eggNOG" id="COG1487">
    <property type="taxonomic scope" value="Bacteria"/>
</dbReference>
<evidence type="ECO:0000313" key="7">
    <source>
        <dbReference type="EMBL" id="ADK79782.1"/>
    </source>
</evidence>
<protein>
    <submittedName>
        <fullName evidence="7">PilT protein domain protein</fullName>
    </submittedName>
</protein>
<dbReference type="InterPro" id="IPR051749">
    <property type="entry name" value="PINc/VapC_TA_RNase"/>
</dbReference>
<dbReference type="InterPro" id="IPR002716">
    <property type="entry name" value="PIN_dom"/>
</dbReference>
<dbReference type="GO" id="GO:0016787">
    <property type="term" value="F:hydrolase activity"/>
    <property type="evidence" value="ECO:0007669"/>
    <property type="project" value="UniProtKB-KW"/>
</dbReference>
<evidence type="ECO:0000256" key="3">
    <source>
        <dbReference type="ARBA" id="ARBA00022723"/>
    </source>
</evidence>
<keyword evidence="1" id="KW-1277">Toxin-antitoxin system</keyword>
<dbReference type="PANTHER" id="PTHR42740:SF1">
    <property type="entry name" value="RIBONUCLEASE VAPC3"/>
    <property type="match status" value="1"/>
</dbReference>
<feature type="domain" description="PIN" evidence="6">
    <location>
        <begin position="2"/>
        <end position="123"/>
    </location>
</feature>
<evidence type="ECO:0000259" key="6">
    <source>
        <dbReference type="Pfam" id="PF01850"/>
    </source>
</evidence>
<keyword evidence="3" id="KW-0479">Metal-binding</keyword>
<reference evidence="7 8" key="1">
    <citation type="journal article" date="2010" name="Stand. Genomic Sci.">
        <title>Complete genome sequence of Spirochaeta smaragdinae type strain (SEBR 4228).</title>
        <authorList>
            <person name="Mavromatis K."/>
            <person name="Yasawong M."/>
            <person name="Chertkov O."/>
            <person name="Lapidus A."/>
            <person name="Lucas S."/>
            <person name="Nolan M."/>
            <person name="Del Rio T.G."/>
            <person name="Tice H."/>
            <person name="Cheng J.F."/>
            <person name="Pitluck S."/>
            <person name="Liolios K."/>
            <person name="Ivanova N."/>
            <person name="Tapia R."/>
            <person name="Han C."/>
            <person name="Bruce D."/>
            <person name="Goodwin L."/>
            <person name="Pati A."/>
            <person name="Chen A."/>
            <person name="Palaniappan K."/>
            <person name="Land M."/>
            <person name="Hauser L."/>
            <person name="Chang Y.J."/>
            <person name="Jeffries C.D."/>
            <person name="Detter J.C."/>
            <person name="Rohde M."/>
            <person name="Brambilla E."/>
            <person name="Spring S."/>
            <person name="Goker M."/>
            <person name="Sikorski J."/>
            <person name="Woyke T."/>
            <person name="Bristow J."/>
            <person name="Eisen J.A."/>
            <person name="Markowitz V."/>
            <person name="Hugenholtz P."/>
            <person name="Klenk H.P."/>
            <person name="Kyrpides N.C."/>
        </authorList>
    </citation>
    <scope>NUCLEOTIDE SEQUENCE [LARGE SCALE GENOMIC DNA]</scope>
    <source>
        <strain evidence="8">DSM 11293 / JCM 15392 / SEBR 4228</strain>
    </source>
</reference>
<dbReference type="CDD" id="cd18762">
    <property type="entry name" value="PIN_MtVapC3-like"/>
    <property type="match status" value="1"/>
</dbReference>
<dbReference type="SUPFAM" id="SSF88723">
    <property type="entry name" value="PIN domain-like"/>
    <property type="match status" value="1"/>
</dbReference>
<evidence type="ECO:0000313" key="8">
    <source>
        <dbReference type="Proteomes" id="UP000002318"/>
    </source>
</evidence>
<keyword evidence="5" id="KW-0460">Magnesium</keyword>
<dbReference type="EMBL" id="CP002116">
    <property type="protein sequence ID" value="ADK79782.1"/>
    <property type="molecule type" value="Genomic_DNA"/>
</dbReference>
<accession>E1RBQ2</accession>
<evidence type="ECO:0000256" key="1">
    <source>
        <dbReference type="ARBA" id="ARBA00022649"/>
    </source>
</evidence>
<keyword evidence="8" id="KW-1185">Reference proteome</keyword>
<dbReference type="PANTHER" id="PTHR42740">
    <property type="entry name" value="RIBONUCLEASE VAPC3"/>
    <property type="match status" value="1"/>
</dbReference>
<dbReference type="InterPro" id="IPR029060">
    <property type="entry name" value="PIN-like_dom_sf"/>
</dbReference>
<dbReference type="Pfam" id="PF01850">
    <property type="entry name" value="PIN"/>
    <property type="match status" value="1"/>
</dbReference>
<dbReference type="Proteomes" id="UP000002318">
    <property type="component" value="Chromosome"/>
</dbReference>
<keyword evidence="2" id="KW-0540">Nuclease</keyword>
<gene>
    <name evidence="7" type="ordered locus">Spirs_0639</name>
</gene>
<evidence type="ECO:0000256" key="4">
    <source>
        <dbReference type="ARBA" id="ARBA00022801"/>
    </source>
</evidence>
<dbReference type="HOGENOM" id="CLU_118482_1_3_12"/>
<evidence type="ECO:0000256" key="5">
    <source>
        <dbReference type="ARBA" id="ARBA00022842"/>
    </source>
</evidence>
<keyword evidence="4" id="KW-0378">Hydrolase</keyword>
<sequence length="135" mass="15300">MILVDTSVLIDYLKGADSGQALIFDKVIQHGIPYGINDVIYQEVLQGAKTMKEFGTLKGYLETLPFYGLQFGKESYERAALINLQCRRNGITVRSTIDVLIVETAIENNLFLLHNDADFDRISTLVKELKIFRQL</sequence>
<dbReference type="STRING" id="573413.Spirs_0639"/>